<comment type="caution">
    <text evidence="1">The sequence shown here is derived from an EMBL/GenBank/DDBJ whole genome shotgun (WGS) entry which is preliminary data.</text>
</comment>
<reference evidence="1 2" key="1">
    <citation type="submission" date="2022-05" db="EMBL/GenBank/DDBJ databases">
        <title>Sporolactobacillus sp nov CPB3-1, isolated from tree bark (Mangifera indica L.).</title>
        <authorList>
            <person name="Phuengjayaem S."/>
            <person name="Tanasupawat S."/>
        </authorList>
    </citation>
    <scope>NUCLEOTIDE SEQUENCE [LARGE SCALE GENOMIC DNA]</scope>
    <source>
        <strain evidence="1 2">CPB3-1</strain>
    </source>
</reference>
<protein>
    <submittedName>
        <fullName evidence="1">AAA family ATPase</fullName>
    </submittedName>
</protein>
<dbReference type="InterPro" id="IPR027417">
    <property type="entry name" value="P-loop_NTPase"/>
</dbReference>
<organism evidence="1 2">
    <name type="scientific">Sporolactobacillus mangiferae</name>
    <dbReference type="NCBI Taxonomy" id="2940498"/>
    <lineage>
        <taxon>Bacteria</taxon>
        <taxon>Bacillati</taxon>
        <taxon>Bacillota</taxon>
        <taxon>Bacilli</taxon>
        <taxon>Bacillales</taxon>
        <taxon>Sporolactobacillaceae</taxon>
        <taxon>Sporolactobacillus</taxon>
    </lineage>
</organism>
<keyword evidence="2" id="KW-1185">Reference proteome</keyword>
<dbReference type="EMBL" id="JAMAST010000008">
    <property type="protein sequence ID" value="MCL1631962.1"/>
    <property type="molecule type" value="Genomic_DNA"/>
</dbReference>
<gene>
    <name evidence="1" type="ORF">M3N64_08370</name>
</gene>
<evidence type="ECO:0000313" key="1">
    <source>
        <dbReference type="EMBL" id="MCL1631962.1"/>
    </source>
</evidence>
<dbReference type="Gene3D" id="3.40.50.300">
    <property type="entry name" value="P-loop containing nucleotide triphosphate hydrolases"/>
    <property type="match status" value="1"/>
</dbReference>
<dbReference type="SUPFAM" id="SSF52540">
    <property type="entry name" value="P-loop containing nucleoside triphosphate hydrolases"/>
    <property type="match status" value="1"/>
</dbReference>
<name>A0ABT0MAR8_9BACL</name>
<dbReference type="RefSeq" id="WP_249100986.1">
    <property type="nucleotide sequence ID" value="NZ_JAMAST010000008.1"/>
</dbReference>
<evidence type="ECO:0000313" key="2">
    <source>
        <dbReference type="Proteomes" id="UP001203004"/>
    </source>
</evidence>
<dbReference type="Pfam" id="PF13238">
    <property type="entry name" value="AAA_18"/>
    <property type="match status" value="1"/>
</dbReference>
<dbReference type="Proteomes" id="UP001203004">
    <property type="component" value="Unassembled WGS sequence"/>
</dbReference>
<accession>A0ABT0MAR8</accession>
<proteinExistence type="predicted"/>
<sequence>MKMKKLIIINGTMGVGKSTVAELVADRLEPSVFLDGDWCWKMNPWVFSEENKAMVINNITYLLNAYLANTSFRYVIFCWVLHREFIFDQILSRLHGGFDLYKFSLICSKEALRAHFTQDVQKGIRTMDTLEASYSRMQLYQTLSTQKIDVSHLSAGQAANRLIEQIGK</sequence>